<keyword evidence="5" id="KW-1133">Transmembrane helix</keyword>
<sequence>LKFHPATCDLYIADACDGLLMVGPIGGVVKPLATSSEAVPFRFTNALDVDTKTGVVYFTNSSTIFQRKLYAFLLISFIHSFNFFLIEHSETTNTYMSLLTGLAFFNGVALSKDNTFLLAETTTMQIFKILLLDNGISTPLLFAQLQRTPDNIQRNDEGEFW</sequence>
<feature type="non-terminal residue" evidence="7">
    <location>
        <position position="1"/>
    </location>
</feature>
<keyword evidence="5" id="KW-0812">Transmembrane</keyword>
<dbReference type="GO" id="GO:0016787">
    <property type="term" value="F:hydrolase activity"/>
    <property type="evidence" value="ECO:0007669"/>
    <property type="project" value="TreeGrafter"/>
</dbReference>
<evidence type="ECO:0000313" key="7">
    <source>
        <dbReference type="EMBL" id="GAV63442.1"/>
    </source>
</evidence>
<organism evidence="7 8">
    <name type="scientific">Cephalotus follicularis</name>
    <name type="common">Albany pitcher plant</name>
    <dbReference type="NCBI Taxonomy" id="3775"/>
    <lineage>
        <taxon>Eukaryota</taxon>
        <taxon>Viridiplantae</taxon>
        <taxon>Streptophyta</taxon>
        <taxon>Embryophyta</taxon>
        <taxon>Tracheophyta</taxon>
        <taxon>Spermatophyta</taxon>
        <taxon>Magnoliopsida</taxon>
        <taxon>eudicotyledons</taxon>
        <taxon>Gunneridae</taxon>
        <taxon>Pentapetalae</taxon>
        <taxon>rosids</taxon>
        <taxon>fabids</taxon>
        <taxon>Oxalidales</taxon>
        <taxon>Cephalotaceae</taxon>
        <taxon>Cephalotus</taxon>
    </lineage>
</organism>
<dbReference type="AlphaFoldDB" id="A0A1Q3B6M4"/>
<keyword evidence="4" id="KW-0325">Glycoprotein</keyword>
<dbReference type="STRING" id="3775.A0A1Q3B6M4"/>
<evidence type="ECO:0000256" key="2">
    <source>
        <dbReference type="ARBA" id="ARBA00009191"/>
    </source>
</evidence>
<feature type="non-terminal residue" evidence="7">
    <location>
        <position position="161"/>
    </location>
</feature>
<dbReference type="GO" id="GO:0012505">
    <property type="term" value="C:endomembrane system"/>
    <property type="evidence" value="ECO:0007669"/>
    <property type="project" value="TreeGrafter"/>
</dbReference>
<comment type="subcellular location">
    <subcellularLocation>
        <location evidence="1">Vacuole</location>
    </subcellularLocation>
</comment>
<feature type="transmembrane region" description="Helical" evidence="5">
    <location>
        <begin position="92"/>
        <end position="110"/>
    </location>
</feature>
<reference evidence="8" key="1">
    <citation type="submission" date="2016-04" db="EMBL/GenBank/DDBJ databases">
        <title>Cephalotus genome sequencing.</title>
        <authorList>
            <person name="Fukushima K."/>
            <person name="Hasebe M."/>
            <person name="Fang X."/>
        </authorList>
    </citation>
    <scope>NUCLEOTIDE SEQUENCE [LARGE SCALE GENOMIC DNA]</scope>
    <source>
        <strain evidence="8">cv. St1</strain>
    </source>
</reference>
<accession>A0A1Q3B6M4</accession>
<dbReference type="InterPro" id="IPR018119">
    <property type="entry name" value="Strictosidine_synth_cons-reg"/>
</dbReference>
<dbReference type="PANTHER" id="PTHR10426:SF86">
    <property type="entry name" value="PROTEIN STRICTOSIDINE SYNTHASE-LIKE 10-LIKE"/>
    <property type="match status" value="1"/>
</dbReference>
<keyword evidence="5" id="KW-0472">Membrane</keyword>
<gene>
    <name evidence="7" type="ORF">CFOL_v3_06960</name>
</gene>
<protein>
    <submittedName>
        <fullName evidence="7">Str_synth domain-containing protein</fullName>
    </submittedName>
</protein>
<comment type="caution">
    <text evidence="7">The sequence shown here is derived from an EMBL/GenBank/DDBJ whole genome shotgun (WGS) entry which is preliminary data.</text>
</comment>
<keyword evidence="3" id="KW-0926">Vacuole</keyword>
<evidence type="ECO:0000256" key="1">
    <source>
        <dbReference type="ARBA" id="ARBA00004116"/>
    </source>
</evidence>
<dbReference type="PANTHER" id="PTHR10426">
    <property type="entry name" value="STRICTOSIDINE SYNTHASE-RELATED"/>
    <property type="match status" value="1"/>
</dbReference>
<evidence type="ECO:0000259" key="6">
    <source>
        <dbReference type="Pfam" id="PF03088"/>
    </source>
</evidence>
<name>A0A1Q3B6M4_CEPFO</name>
<dbReference type="OrthoDB" id="5307922at2759"/>
<evidence type="ECO:0000313" key="8">
    <source>
        <dbReference type="Proteomes" id="UP000187406"/>
    </source>
</evidence>
<dbReference type="Pfam" id="PF03088">
    <property type="entry name" value="Str_synth"/>
    <property type="match status" value="1"/>
</dbReference>
<keyword evidence="8" id="KW-1185">Reference proteome</keyword>
<dbReference type="InParanoid" id="A0A1Q3B6M4"/>
<feature type="domain" description="Strictosidine synthase conserved region" evidence="6">
    <location>
        <begin position="45"/>
        <end position="128"/>
    </location>
</feature>
<evidence type="ECO:0000256" key="3">
    <source>
        <dbReference type="ARBA" id="ARBA00022554"/>
    </source>
</evidence>
<dbReference type="SUPFAM" id="SSF63829">
    <property type="entry name" value="Calcium-dependent phosphotriesterase"/>
    <property type="match status" value="1"/>
</dbReference>
<comment type="similarity">
    <text evidence="2">Belongs to the strictosidine synthase family.</text>
</comment>
<dbReference type="Gene3D" id="2.120.10.30">
    <property type="entry name" value="TolB, C-terminal domain"/>
    <property type="match status" value="1"/>
</dbReference>
<evidence type="ECO:0000256" key="5">
    <source>
        <dbReference type="SAM" id="Phobius"/>
    </source>
</evidence>
<proteinExistence type="inferred from homology"/>
<dbReference type="EMBL" id="BDDD01000305">
    <property type="protein sequence ID" value="GAV63442.1"/>
    <property type="molecule type" value="Genomic_DNA"/>
</dbReference>
<dbReference type="GO" id="GO:0005773">
    <property type="term" value="C:vacuole"/>
    <property type="evidence" value="ECO:0007669"/>
    <property type="project" value="UniProtKB-SubCell"/>
</dbReference>
<dbReference type="InterPro" id="IPR011042">
    <property type="entry name" value="6-blade_b-propeller_TolB-like"/>
</dbReference>
<feature type="transmembrane region" description="Helical" evidence="5">
    <location>
        <begin position="69"/>
        <end position="86"/>
    </location>
</feature>
<dbReference type="Proteomes" id="UP000187406">
    <property type="component" value="Unassembled WGS sequence"/>
</dbReference>
<evidence type="ECO:0000256" key="4">
    <source>
        <dbReference type="ARBA" id="ARBA00023180"/>
    </source>
</evidence>